<keyword evidence="4" id="KW-0449">Lipoprotein</keyword>
<gene>
    <name evidence="7" type="ORF">DRF62_06575</name>
</gene>
<evidence type="ECO:0000313" key="7">
    <source>
        <dbReference type="EMBL" id="REC55446.1"/>
    </source>
</evidence>
<dbReference type="RefSeq" id="WP_115949618.1">
    <property type="nucleotide sequence ID" value="NZ_QNVS01000013.1"/>
</dbReference>
<keyword evidence="1" id="KW-0732">Signal</keyword>
<keyword evidence="3" id="KW-0564">Palmitate</keyword>
<feature type="domain" description="C-type lysozyme inhibitor" evidence="6">
    <location>
        <begin position="71"/>
        <end position="128"/>
    </location>
</feature>
<dbReference type="Pfam" id="PF09864">
    <property type="entry name" value="MliC"/>
    <property type="match status" value="1"/>
</dbReference>
<evidence type="ECO:0000259" key="6">
    <source>
        <dbReference type="Pfam" id="PF09864"/>
    </source>
</evidence>
<reference evidence="7 8" key="1">
    <citation type="journal article" date="2006" name="Int. J. Syst. Evol. Microbiol.">
        <title>Chryseobacterium piscium sp. nov., isolated from fish of the South Atlantic Ocean off South Africa.</title>
        <authorList>
            <person name="de Beer H."/>
            <person name="Hugo C.J."/>
            <person name="Jooste P.J."/>
            <person name="Vancanneyt M."/>
            <person name="Coenye T."/>
            <person name="Vandamme P."/>
        </authorList>
    </citation>
    <scope>NUCLEOTIDE SEQUENCE [LARGE SCALE GENOMIC DNA]</scope>
    <source>
        <strain evidence="7 8">CCUG 51923</strain>
    </source>
</reference>
<dbReference type="Gene3D" id="2.40.128.200">
    <property type="match status" value="1"/>
</dbReference>
<feature type="region of interest" description="Disordered" evidence="5">
    <location>
        <begin position="23"/>
        <end position="61"/>
    </location>
</feature>
<keyword evidence="8" id="KW-1185">Reference proteome</keyword>
<dbReference type="AlphaFoldDB" id="A0A3D9BPS6"/>
<proteinExistence type="predicted"/>
<evidence type="ECO:0000256" key="5">
    <source>
        <dbReference type="SAM" id="MobiDB-lite"/>
    </source>
</evidence>
<organism evidence="7 8">
    <name type="scientific">Chryseobacterium piscium</name>
    <dbReference type="NCBI Taxonomy" id="333702"/>
    <lineage>
        <taxon>Bacteria</taxon>
        <taxon>Pseudomonadati</taxon>
        <taxon>Bacteroidota</taxon>
        <taxon>Flavobacteriia</taxon>
        <taxon>Flavobacteriales</taxon>
        <taxon>Weeksellaceae</taxon>
        <taxon>Chryseobacterium group</taxon>
        <taxon>Chryseobacterium</taxon>
    </lineage>
</organism>
<evidence type="ECO:0000256" key="3">
    <source>
        <dbReference type="ARBA" id="ARBA00023139"/>
    </source>
</evidence>
<evidence type="ECO:0000256" key="1">
    <source>
        <dbReference type="ARBA" id="ARBA00022729"/>
    </source>
</evidence>
<dbReference type="Proteomes" id="UP000256512">
    <property type="component" value="Unassembled WGS sequence"/>
</dbReference>
<accession>A0A3D9BPS6</accession>
<feature type="compositionally biased region" description="Polar residues" evidence="5">
    <location>
        <begin position="25"/>
        <end position="59"/>
    </location>
</feature>
<dbReference type="InterPro" id="IPR036328">
    <property type="entry name" value="MliC_sf"/>
</dbReference>
<sequence>MTKNILAASFVAVLTLTACKKENTTSESSLGSDSMVSSPKDSTNQPASDSLVNNQTESNPEIIKTTLSDKDGKKLDVTFNNTKNTATLLFNGETIELEGQKPASGIWYKNDHYELRGKGNENELHKDGKLIFKSEK</sequence>
<dbReference type="EMBL" id="QNVS01000013">
    <property type="protein sequence ID" value="REC55446.1"/>
    <property type="molecule type" value="Genomic_DNA"/>
</dbReference>
<dbReference type="SUPFAM" id="SSF141488">
    <property type="entry name" value="YdhA-like"/>
    <property type="match status" value="1"/>
</dbReference>
<dbReference type="PROSITE" id="PS51257">
    <property type="entry name" value="PROKAR_LIPOPROTEIN"/>
    <property type="match status" value="1"/>
</dbReference>
<dbReference type="InterPro" id="IPR018660">
    <property type="entry name" value="MliC"/>
</dbReference>
<evidence type="ECO:0000256" key="2">
    <source>
        <dbReference type="ARBA" id="ARBA00023136"/>
    </source>
</evidence>
<protein>
    <recommendedName>
        <fullName evidence="6">C-type lysozyme inhibitor domain-containing protein</fullName>
    </recommendedName>
</protein>
<evidence type="ECO:0000313" key="8">
    <source>
        <dbReference type="Proteomes" id="UP000256512"/>
    </source>
</evidence>
<name>A0A3D9BPS6_9FLAO</name>
<evidence type="ECO:0000256" key="4">
    <source>
        <dbReference type="ARBA" id="ARBA00023288"/>
    </source>
</evidence>
<comment type="caution">
    <text evidence="7">The sequence shown here is derived from an EMBL/GenBank/DDBJ whole genome shotgun (WGS) entry which is preliminary data.</text>
</comment>
<keyword evidence="2" id="KW-0472">Membrane</keyword>